<dbReference type="Pfam" id="PF00725">
    <property type="entry name" value="3HCDH"/>
    <property type="match status" value="1"/>
</dbReference>
<dbReference type="GO" id="GO:0006631">
    <property type="term" value="P:fatty acid metabolic process"/>
    <property type="evidence" value="ECO:0007669"/>
    <property type="project" value="InterPro"/>
</dbReference>
<dbReference type="InterPro" id="IPR006176">
    <property type="entry name" value="3-OHacyl-CoA_DH_NAD-bd"/>
</dbReference>
<comment type="pathway">
    <text evidence="1">Lipid metabolism; butanoate metabolism.</text>
</comment>
<evidence type="ECO:0000313" key="7">
    <source>
        <dbReference type="EMBL" id="TDF93931.1"/>
    </source>
</evidence>
<dbReference type="PIRSF" id="PIRSF000105">
    <property type="entry name" value="HCDH"/>
    <property type="match status" value="1"/>
</dbReference>
<protein>
    <submittedName>
        <fullName evidence="7">3-hydroxyacyl-CoA dehydrogenase family protein</fullName>
    </submittedName>
</protein>
<dbReference type="FunFam" id="3.40.50.720:FF:000009">
    <property type="entry name" value="Fatty oxidation complex, alpha subunit"/>
    <property type="match status" value="1"/>
</dbReference>
<gene>
    <name evidence="7" type="ORF">E1809_14865</name>
</gene>
<feature type="site" description="Important for catalytic activity" evidence="4">
    <location>
        <position position="144"/>
    </location>
</feature>
<comment type="caution">
    <text evidence="7">The sequence shown here is derived from an EMBL/GenBank/DDBJ whole genome shotgun (WGS) entry which is preliminary data.</text>
</comment>
<dbReference type="InterPro" id="IPR013328">
    <property type="entry name" value="6PGD_dom2"/>
</dbReference>
<evidence type="ECO:0000313" key="8">
    <source>
        <dbReference type="Proteomes" id="UP000295511"/>
    </source>
</evidence>
<dbReference type="Gene3D" id="1.10.1040.10">
    <property type="entry name" value="N-(1-d-carboxylethyl)-l-norvaline Dehydrogenase, domain 2"/>
    <property type="match status" value="1"/>
</dbReference>
<feature type="domain" description="3-hydroxyacyl-CoA dehydrogenase NAD binding" evidence="6">
    <location>
        <begin position="11"/>
        <end position="187"/>
    </location>
</feature>
<evidence type="ECO:0000256" key="1">
    <source>
        <dbReference type="ARBA" id="ARBA00005086"/>
    </source>
</evidence>
<dbReference type="AlphaFoldDB" id="A0A4R5KF01"/>
<evidence type="ECO:0000259" key="5">
    <source>
        <dbReference type="Pfam" id="PF00725"/>
    </source>
</evidence>
<dbReference type="SUPFAM" id="SSF51735">
    <property type="entry name" value="NAD(P)-binding Rossmann-fold domains"/>
    <property type="match status" value="1"/>
</dbReference>
<name>A0A4R5KF01_9MICC</name>
<evidence type="ECO:0000256" key="4">
    <source>
        <dbReference type="PIRSR" id="PIRSR000105-1"/>
    </source>
</evidence>
<dbReference type="GO" id="GO:0070403">
    <property type="term" value="F:NAD+ binding"/>
    <property type="evidence" value="ECO:0007669"/>
    <property type="project" value="InterPro"/>
</dbReference>
<proteinExistence type="inferred from homology"/>
<dbReference type="Pfam" id="PF02737">
    <property type="entry name" value="3HCDH_N"/>
    <property type="match status" value="1"/>
</dbReference>
<keyword evidence="3" id="KW-0560">Oxidoreductase</keyword>
<dbReference type="InterPro" id="IPR022694">
    <property type="entry name" value="3-OHacyl-CoA_DH"/>
</dbReference>
<dbReference type="PANTHER" id="PTHR48075">
    <property type="entry name" value="3-HYDROXYACYL-COA DEHYDROGENASE FAMILY PROTEIN"/>
    <property type="match status" value="1"/>
</dbReference>
<evidence type="ECO:0000256" key="2">
    <source>
        <dbReference type="ARBA" id="ARBA00009463"/>
    </source>
</evidence>
<evidence type="ECO:0000259" key="6">
    <source>
        <dbReference type="Pfam" id="PF02737"/>
    </source>
</evidence>
<dbReference type="InterPro" id="IPR006108">
    <property type="entry name" value="3HC_DH_C"/>
</dbReference>
<dbReference type="InterPro" id="IPR008927">
    <property type="entry name" value="6-PGluconate_DH-like_C_sf"/>
</dbReference>
<comment type="similarity">
    <text evidence="2">Belongs to the 3-hydroxyacyl-CoA dehydrogenase family.</text>
</comment>
<dbReference type="PANTHER" id="PTHR48075:SF5">
    <property type="entry name" value="3-HYDROXYBUTYRYL-COA DEHYDROGENASE"/>
    <property type="match status" value="1"/>
</dbReference>
<sequence length="287" mass="30097">MTTALAIPHVVGVLGGGRMGAGIAHAFLVKGATVIVVERDHEAAAGAHSRVADAVAKSAARGTLNETAEAALARFSTSTDYESFVHCGLVVEAVPEDYELKVAALKAVEEHLSADAFLASNTSSLSVSGLASELRRPANFLGLHFFNPVPASTLIEVVLAKETSSELATTAKSWTEALGKTAVVVNDAPGFASSRLGVAIALEAMRMVEEGVASAEDIDAAMVLGYKHPTGPLRTTDIVGLDVRLGIAEYLHSTLGERFAPPQILRDKVARGELGRKTGKGFFDWTY</sequence>
<dbReference type="RefSeq" id="WP_133205024.1">
    <property type="nucleotide sequence ID" value="NZ_SMRU01000017.1"/>
</dbReference>
<organism evidence="7 8">
    <name type="scientific">Arthrobacter terricola</name>
    <dbReference type="NCBI Taxonomy" id="2547396"/>
    <lineage>
        <taxon>Bacteria</taxon>
        <taxon>Bacillati</taxon>
        <taxon>Actinomycetota</taxon>
        <taxon>Actinomycetes</taxon>
        <taxon>Micrococcales</taxon>
        <taxon>Micrococcaceae</taxon>
        <taxon>Arthrobacter</taxon>
    </lineage>
</organism>
<dbReference type="SUPFAM" id="SSF48179">
    <property type="entry name" value="6-phosphogluconate dehydrogenase C-terminal domain-like"/>
    <property type="match status" value="1"/>
</dbReference>
<dbReference type="EMBL" id="SMRU01000017">
    <property type="protein sequence ID" value="TDF93931.1"/>
    <property type="molecule type" value="Genomic_DNA"/>
</dbReference>
<reference evidence="7 8" key="1">
    <citation type="submission" date="2019-03" db="EMBL/GenBank/DDBJ databases">
        <title>Whole genome sequence of Arthrobacter sp JH1-1.</title>
        <authorList>
            <person name="Trinh H.N."/>
        </authorList>
    </citation>
    <scope>NUCLEOTIDE SEQUENCE [LARGE SCALE GENOMIC DNA]</scope>
    <source>
        <strain evidence="7 8">JH1-1</strain>
    </source>
</reference>
<feature type="domain" description="3-hydroxyacyl-CoA dehydrogenase C-terminal" evidence="5">
    <location>
        <begin position="190"/>
        <end position="285"/>
    </location>
</feature>
<dbReference type="InterPro" id="IPR036291">
    <property type="entry name" value="NAD(P)-bd_dom_sf"/>
</dbReference>
<evidence type="ECO:0000256" key="3">
    <source>
        <dbReference type="ARBA" id="ARBA00023002"/>
    </source>
</evidence>
<keyword evidence="8" id="KW-1185">Reference proteome</keyword>
<accession>A0A4R5KF01</accession>
<dbReference type="OrthoDB" id="9771883at2"/>
<dbReference type="Proteomes" id="UP000295511">
    <property type="component" value="Unassembled WGS sequence"/>
</dbReference>
<dbReference type="Gene3D" id="3.40.50.720">
    <property type="entry name" value="NAD(P)-binding Rossmann-like Domain"/>
    <property type="match status" value="1"/>
</dbReference>
<dbReference type="GO" id="GO:0016616">
    <property type="term" value="F:oxidoreductase activity, acting on the CH-OH group of donors, NAD or NADP as acceptor"/>
    <property type="evidence" value="ECO:0007669"/>
    <property type="project" value="InterPro"/>
</dbReference>